<dbReference type="STRING" id="748449.Halha_0565"/>
<reference evidence="12" key="1">
    <citation type="submission" date="2012-02" db="EMBL/GenBank/DDBJ databases">
        <title>The complete genome of Halobacteroides halobius DSM 5150.</title>
        <authorList>
            <person name="Lucas S."/>
            <person name="Copeland A."/>
            <person name="Lapidus A."/>
            <person name="Glavina del Rio T."/>
            <person name="Dalin E."/>
            <person name="Tice H."/>
            <person name="Bruce D."/>
            <person name="Goodwin L."/>
            <person name="Pitluck S."/>
            <person name="Peters L."/>
            <person name="Mikhailova N."/>
            <person name="Gu W."/>
            <person name="Kyrpides N."/>
            <person name="Mavromatis K."/>
            <person name="Ivanova N."/>
            <person name="Brettin T."/>
            <person name="Detter J.C."/>
            <person name="Han C."/>
            <person name="Larimer F."/>
            <person name="Land M."/>
            <person name="Hauser L."/>
            <person name="Markowitz V."/>
            <person name="Cheng J.-F."/>
            <person name="Hugenholtz P."/>
            <person name="Woyke T."/>
            <person name="Wu D."/>
            <person name="Tindall B."/>
            <person name="Pomrenke H."/>
            <person name="Brambilla E."/>
            <person name="Klenk H.-P."/>
            <person name="Eisen J.A."/>
        </authorList>
    </citation>
    <scope>NUCLEOTIDE SEQUENCE [LARGE SCALE GENOMIC DNA]</scope>
    <source>
        <strain evidence="12">ATCC 35273 / DSM 5150 / MD-1</strain>
    </source>
</reference>
<comment type="subcellular location">
    <subcellularLocation>
        <location evidence="1 7">Cytoplasm</location>
    </subcellularLocation>
</comment>
<accession>L0K854</accession>
<dbReference type="GO" id="GO:0003700">
    <property type="term" value="F:DNA-binding transcription factor activity"/>
    <property type="evidence" value="ECO:0007669"/>
    <property type="project" value="UniProtKB-UniRule"/>
</dbReference>
<evidence type="ECO:0000256" key="7">
    <source>
        <dbReference type="HAMAP-Rule" id="MF_00173"/>
    </source>
</evidence>
<dbReference type="eggNOG" id="COG1438">
    <property type="taxonomic scope" value="Bacteria"/>
</dbReference>
<dbReference type="InterPro" id="IPR001669">
    <property type="entry name" value="Arg_repress"/>
</dbReference>
<proteinExistence type="inferred from homology"/>
<dbReference type="PANTHER" id="PTHR34471">
    <property type="entry name" value="ARGININE REPRESSOR"/>
    <property type="match status" value="1"/>
</dbReference>
<sequence length="151" mass="16948">MKSKRQLKIIELVEEEEIQTQSKLAKRLKEEGIEVTQATVSRDIKQIGLIKVPMQEGGYKYSLPPQQKKKINVQGRMKRMFQDSVVEIDYSSNLIVVNTLPGAAQGIAALFDNIKLDKVIGTIAGDDTVLLIVKPEEAVPEVMDELNQLRD</sequence>
<evidence type="ECO:0000259" key="9">
    <source>
        <dbReference type="Pfam" id="PF01316"/>
    </source>
</evidence>
<evidence type="ECO:0000256" key="6">
    <source>
        <dbReference type="ARBA" id="ARBA00023163"/>
    </source>
</evidence>
<keyword evidence="3 7" id="KW-0963">Cytoplasm</keyword>
<dbReference type="Gene3D" id="1.10.10.10">
    <property type="entry name" value="Winged helix-like DNA-binding domain superfamily/Winged helix DNA-binding domain"/>
    <property type="match status" value="1"/>
</dbReference>
<name>L0K854_HALHC</name>
<dbReference type="OrthoDB" id="9807089at2"/>
<dbReference type="SUPFAM" id="SSF46785">
    <property type="entry name" value="Winged helix' DNA-binding domain"/>
    <property type="match status" value="1"/>
</dbReference>
<evidence type="ECO:0000256" key="8">
    <source>
        <dbReference type="NCBIfam" id="TIGR01529"/>
    </source>
</evidence>
<dbReference type="Pfam" id="PF02863">
    <property type="entry name" value="Arg_repressor_C"/>
    <property type="match status" value="1"/>
</dbReference>
<comment type="similarity">
    <text evidence="2 7">Belongs to the ArgR family.</text>
</comment>
<dbReference type="GO" id="GO:0006526">
    <property type="term" value="P:L-arginine biosynthetic process"/>
    <property type="evidence" value="ECO:0007669"/>
    <property type="project" value="UniProtKB-UniPathway"/>
</dbReference>
<dbReference type="KEGG" id="hhl:Halha_0565"/>
<dbReference type="EMBL" id="CP003359">
    <property type="protein sequence ID" value="AGB40539.1"/>
    <property type="molecule type" value="Genomic_DNA"/>
</dbReference>
<keyword evidence="5 7" id="KW-0238">DNA-binding</keyword>
<comment type="function">
    <text evidence="7">Regulates arginine biosynthesis genes.</text>
</comment>
<dbReference type="UniPathway" id="UPA00068"/>
<dbReference type="HAMAP" id="MF_00173">
    <property type="entry name" value="Arg_repressor"/>
    <property type="match status" value="1"/>
</dbReference>
<dbReference type="GO" id="GO:1900079">
    <property type="term" value="P:regulation of arginine biosynthetic process"/>
    <property type="evidence" value="ECO:0007669"/>
    <property type="project" value="UniProtKB-UniRule"/>
</dbReference>
<dbReference type="RefSeq" id="WP_015326265.1">
    <property type="nucleotide sequence ID" value="NC_019978.1"/>
</dbReference>
<dbReference type="GO" id="GO:0003677">
    <property type="term" value="F:DNA binding"/>
    <property type="evidence" value="ECO:0007669"/>
    <property type="project" value="UniProtKB-KW"/>
</dbReference>
<dbReference type="GO" id="GO:0034618">
    <property type="term" value="F:arginine binding"/>
    <property type="evidence" value="ECO:0007669"/>
    <property type="project" value="InterPro"/>
</dbReference>
<gene>
    <name evidence="7" type="primary">argR</name>
    <name evidence="11" type="ordered locus">Halha_0565</name>
</gene>
<comment type="pathway">
    <text evidence="7">Amino-acid biosynthesis; L-arginine biosynthesis [regulation].</text>
</comment>
<dbReference type="Proteomes" id="UP000010880">
    <property type="component" value="Chromosome"/>
</dbReference>
<keyword evidence="4 7" id="KW-0805">Transcription regulation</keyword>
<evidence type="ECO:0000313" key="11">
    <source>
        <dbReference type="EMBL" id="AGB40539.1"/>
    </source>
</evidence>
<dbReference type="InterPro" id="IPR020900">
    <property type="entry name" value="Arg_repress_DNA-bd"/>
</dbReference>
<dbReference type="SUPFAM" id="SSF55252">
    <property type="entry name" value="C-terminal domain of arginine repressor"/>
    <property type="match status" value="1"/>
</dbReference>
<keyword evidence="7" id="KW-0055">Arginine biosynthesis</keyword>
<dbReference type="PRINTS" id="PR01467">
    <property type="entry name" value="ARGREPRESSOR"/>
</dbReference>
<evidence type="ECO:0000256" key="2">
    <source>
        <dbReference type="ARBA" id="ARBA00008316"/>
    </source>
</evidence>
<dbReference type="Gene3D" id="3.30.1360.40">
    <property type="match status" value="1"/>
</dbReference>
<feature type="domain" description="Arginine repressor C-terminal" evidence="10">
    <location>
        <begin position="81"/>
        <end position="147"/>
    </location>
</feature>
<dbReference type="GO" id="GO:0051259">
    <property type="term" value="P:protein complex oligomerization"/>
    <property type="evidence" value="ECO:0007669"/>
    <property type="project" value="InterPro"/>
</dbReference>
<dbReference type="InterPro" id="IPR020899">
    <property type="entry name" value="Arg_repress_C"/>
</dbReference>
<protein>
    <recommendedName>
        <fullName evidence="7 8">Arginine repressor</fullName>
    </recommendedName>
</protein>
<dbReference type="InterPro" id="IPR036390">
    <property type="entry name" value="WH_DNA-bd_sf"/>
</dbReference>
<evidence type="ECO:0000313" key="12">
    <source>
        <dbReference type="Proteomes" id="UP000010880"/>
    </source>
</evidence>
<dbReference type="NCBIfam" id="TIGR01529">
    <property type="entry name" value="argR_whole"/>
    <property type="match status" value="1"/>
</dbReference>
<dbReference type="AlphaFoldDB" id="L0K854"/>
<keyword evidence="6 7" id="KW-0804">Transcription</keyword>
<dbReference type="InterPro" id="IPR036251">
    <property type="entry name" value="Arg_repress_C_sf"/>
</dbReference>
<evidence type="ECO:0000256" key="3">
    <source>
        <dbReference type="ARBA" id="ARBA00022490"/>
    </source>
</evidence>
<organism evidence="11 12">
    <name type="scientific">Halobacteroides halobius (strain ATCC 35273 / DSM 5150 / MD-1)</name>
    <dbReference type="NCBI Taxonomy" id="748449"/>
    <lineage>
        <taxon>Bacteria</taxon>
        <taxon>Bacillati</taxon>
        <taxon>Bacillota</taxon>
        <taxon>Clostridia</taxon>
        <taxon>Halanaerobiales</taxon>
        <taxon>Halobacteroidaceae</taxon>
        <taxon>Halobacteroides</taxon>
    </lineage>
</organism>
<feature type="domain" description="Arginine repressor DNA-binding" evidence="9">
    <location>
        <begin position="2"/>
        <end position="68"/>
    </location>
</feature>
<keyword evidence="7" id="KW-0028">Amino-acid biosynthesis</keyword>
<dbReference type="GO" id="GO:0005737">
    <property type="term" value="C:cytoplasm"/>
    <property type="evidence" value="ECO:0007669"/>
    <property type="project" value="UniProtKB-SubCell"/>
</dbReference>
<dbReference type="PANTHER" id="PTHR34471:SF1">
    <property type="entry name" value="ARGININE REPRESSOR"/>
    <property type="match status" value="1"/>
</dbReference>
<dbReference type="PATRIC" id="fig|748449.3.peg.527"/>
<evidence type="ECO:0000256" key="5">
    <source>
        <dbReference type="ARBA" id="ARBA00023125"/>
    </source>
</evidence>
<dbReference type="InterPro" id="IPR036388">
    <property type="entry name" value="WH-like_DNA-bd_sf"/>
</dbReference>
<evidence type="ECO:0000256" key="1">
    <source>
        <dbReference type="ARBA" id="ARBA00004496"/>
    </source>
</evidence>
<dbReference type="HOGENOM" id="CLU_097103_3_0_9"/>
<keyword evidence="12" id="KW-1185">Reference proteome</keyword>
<keyword evidence="7" id="KW-0678">Repressor</keyword>
<evidence type="ECO:0000256" key="4">
    <source>
        <dbReference type="ARBA" id="ARBA00023015"/>
    </source>
</evidence>
<evidence type="ECO:0000259" key="10">
    <source>
        <dbReference type="Pfam" id="PF02863"/>
    </source>
</evidence>
<dbReference type="Pfam" id="PF01316">
    <property type="entry name" value="Arg_repressor"/>
    <property type="match status" value="1"/>
</dbReference>